<dbReference type="PROSITE" id="PS50005">
    <property type="entry name" value="TPR"/>
    <property type="match status" value="1"/>
</dbReference>
<evidence type="ECO:0000256" key="3">
    <source>
        <dbReference type="SAM" id="Phobius"/>
    </source>
</evidence>
<dbReference type="Proteomes" id="UP000231057">
    <property type="component" value="Chromosome"/>
</dbReference>
<dbReference type="AlphaFoldDB" id="A0A2D2Q2C1"/>
<evidence type="ECO:0000313" key="4">
    <source>
        <dbReference type="EMBL" id="ATS18644.1"/>
    </source>
</evidence>
<feature type="region of interest" description="Disordered" evidence="2">
    <location>
        <begin position="119"/>
        <end position="139"/>
    </location>
</feature>
<keyword evidence="5" id="KW-1185">Reference proteome</keyword>
<feature type="transmembrane region" description="Helical" evidence="3">
    <location>
        <begin position="145"/>
        <end position="163"/>
    </location>
</feature>
<feature type="repeat" description="TPR" evidence="1">
    <location>
        <begin position="5"/>
        <end position="38"/>
    </location>
</feature>
<keyword evidence="3" id="KW-0812">Transmembrane</keyword>
<accession>A0A2D2Q2C1</accession>
<proteinExistence type="predicted"/>
<sequence length="164" mass="17982">MEHQVSALLQRGQQALEKGEYSKAVTLLEQAATLAEGNVVCTGEIHLWLVMAYSALGDQAAALALCRQLQRHPDRYTRQEGRRLLAILQAPQLKRRPEWYSQIPDLSQVGDRPYESPYAGIPKPTAAASPKPQEPPPPATPLPNAFIWLALLGLGVLTALAAWL</sequence>
<dbReference type="InterPro" id="IPR019734">
    <property type="entry name" value="TPR_rpt"/>
</dbReference>
<dbReference type="PANTHER" id="PTHR36761:SF2">
    <property type="entry name" value="ORF03 PROTEIN"/>
    <property type="match status" value="1"/>
</dbReference>
<name>A0A2D2Q2C1_PARLV</name>
<dbReference type="InterPro" id="IPR011990">
    <property type="entry name" value="TPR-like_helical_dom_sf"/>
</dbReference>
<organism evidence="4 5">
    <name type="scientific">Parathermosynechococcus lividus PCC 6715</name>
    <dbReference type="NCBI Taxonomy" id="1917166"/>
    <lineage>
        <taxon>Bacteria</taxon>
        <taxon>Bacillati</taxon>
        <taxon>Cyanobacteriota</taxon>
        <taxon>Cyanophyceae</taxon>
        <taxon>Acaryochloridales</taxon>
        <taxon>Thermosynechococcaceae</taxon>
        <taxon>Parathermosynechococcus</taxon>
    </lineage>
</organism>
<evidence type="ECO:0000256" key="1">
    <source>
        <dbReference type="PROSITE-ProRule" id="PRU00339"/>
    </source>
</evidence>
<keyword evidence="3" id="KW-0472">Membrane</keyword>
<dbReference type="SUPFAM" id="SSF48452">
    <property type="entry name" value="TPR-like"/>
    <property type="match status" value="1"/>
</dbReference>
<dbReference type="KEGG" id="slw:BRW62_07635"/>
<keyword evidence="1" id="KW-0802">TPR repeat</keyword>
<protein>
    <submittedName>
        <fullName evidence="4">Uncharacterized protein</fullName>
    </submittedName>
</protein>
<evidence type="ECO:0000256" key="2">
    <source>
        <dbReference type="SAM" id="MobiDB-lite"/>
    </source>
</evidence>
<dbReference type="EMBL" id="CP018092">
    <property type="protein sequence ID" value="ATS18644.1"/>
    <property type="molecule type" value="Genomic_DNA"/>
</dbReference>
<gene>
    <name evidence="4" type="ORF">BRW62_07635</name>
</gene>
<dbReference type="PANTHER" id="PTHR36761">
    <property type="entry name" value="ORF03 PROTEIN"/>
    <property type="match status" value="1"/>
</dbReference>
<evidence type="ECO:0000313" key="5">
    <source>
        <dbReference type="Proteomes" id="UP000231057"/>
    </source>
</evidence>
<keyword evidence="3" id="KW-1133">Transmembrane helix</keyword>
<reference evidence="5" key="2">
    <citation type="journal article" date="2022" name="Front. Microbiol.">
        <title>Comparative Genomic Analysis Revealed Distinct Molecular Components and Organization of CO2-Concentrating Mechanism in Thermophilic Cyanobacteria.</title>
        <authorList>
            <person name="Tang J."/>
            <person name="Zhou H."/>
            <person name="Yao D."/>
            <person name="Riaz S."/>
            <person name="You D."/>
            <person name="Klepacz-Smolka A."/>
            <person name="Daroch M."/>
        </authorList>
    </citation>
    <scope>NUCLEOTIDE SEQUENCE [LARGE SCALE GENOMIC DNA]</scope>
    <source>
        <strain evidence="5">PCC 6715</strain>
    </source>
</reference>
<dbReference type="OrthoDB" id="510804at2"/>
<reference evidence="4 5" key="1">
    <citation type="submission" date="2016-11" db="EMBL/GenBank/DDBJ databases">
        <title>Complete genome sequence of thermophilic cyanobacteria strain Synechococcus sp. PCC6715.</title>
        <authorList>
            <person name="Tang J."/>
            <person name="Daroch M."/>
            <person name="Liang Y."/>
            <person name="Jiang D."/>
            <person name="Shah M."/>
        </authorList>
    </citation>
    <scope>NUCLEOTIDE SEQUENCE [LARGE SCALE GENOMIC DNA]</scope>
    <source>
        <strain evidence="4 5">PCC 6715</strain>
    </source>
</reference>
<dbReference type="Gene3D" id="1.25.40.10">
    <property type="entry name" value="Tetratricopeptide repeat domain"/>
    <property type="match status" value="1"/>
</dbReference>